<proteinExistence type="predicted"/>
<dbReference type="EMBL" id="FMSV02000158">
    <property type="protein sequence ID" value="SEH05107.1"/>
    <property type="molecule type" value="Genomic_DNA"/>
</dbReference>
<organism evidence="1 2">
    <name type="scientific">Candidatus Venteria ishoeyi</name>
    <dbReference type="NCBI Taxonomy" id="1899563"/>
    <lineage>
        <taxon>Bacteria</taxon>
        <taxon>Pseudomonadati</taxon>
        <taxon>Pseudomonadota</taxon>
        <taxon>Gammaproteobacteria</taxon>
        <taxon>Thiotrichales</taxon>
        <taxon>Thiotrichaceae</taxon>
        <taxon>Venteria</taxon>
    </lineage>
</organism>
<dbReference type="RefSeq" id="WP_103919089.1">
    <property type="nucleotide sequence ID" value="NZ_FMSV02000158.1"/>
</dbReference>
<dbReference type="Proteomes" id="UP000236724">
    <property type="component" value="Unassembled WGS sequence"/>
</dbReference>
<sequence length="674" mass="76789">MKTAYKLLLLAGVVITSTLAYWWWQADLPEPQPKTTAKPTAAPAAVVPAKIAAKPVKTTKPPTPEPLNPIHLRFQPKPGQTLSYHFSGHSDMMIDYAFALFQVQKDLAKKTGIDGRSRLLPAKFKLEGNLFLKFYAYQPGAWKVAARIEVNHYQLNDKTPIYAGAVQYPFVFTLDALGRVDEFQFVHGIPREAKDAVQQVLRSMQAQLALKPSIRWQTKEKDGTGTYDASYTITDAEHKSVSIIQLQKQKQRYTSSRFAQQGMMGQQLNIKHSEQQISLQNNHAWVLNVRLQEQVDSVANTYLWSQYQYQFQAQRNALVPDPAFPDNLSSFLANMKAPSYRRASYYATDEDLNRLAQGLDLNGALEQFLAIEKEDKTSLGEKFLVNYLKLHPEAAAELIEILNGDTHREHFDENTQLRLWRLITEAEHKEAQQAVANVINNEDYEYITRLRAVLYSSSFGDPLPVLSNALWQLRDDLIDADSQDYQEMRTVTTYMLGEVAHQESNMSQQPSTLGQQLVKTLNVATTDKEVTEVLGSLGNYGGLEVLKEVEFYFNAQDIDIRAASYDAIRRVESPQTVDTFVKYYETETNPHVQQKALLALQQMSALEKHDAGMQWLRDKLPQEANPETQILMINVLGKYIERHPDNEQVLRQFLTNNLTVKVRRAIYQNIVPET</sequence>
<evidence type="ECO:0000313" key="1">
    <source>
        <dbReference type="EMBL" id="SEH05107.1"/>
    </source>
</evidence>
<dbReference type="InterPro" id="IPR011989">
    <property type="entry name" value="ARM-like"/>
</dbReference>
<accession>A0A1H6F4M1</accession>
<evidence type="ECO:0008006" key="3">
    <source>
        <dbReference type="Google" id="ProtNLM"/>
    </source>
</evidence>
<dbReference type="SUPFAM" id="SSF48371">
    <property type="entry name" value="ARM repeat"/>
    <property type="match status" value="1"/>
</dbReference>
<evidence type="ECO:0000313" key="2">
    <source>
        <dbReference type="Proteomes" id="UP000236724"/>
    </source>
</evidence>
<gene>
    <name evidence="1" type="ORF">MBHS_00960</name>
</gene>
<dbReference type="Gene3D" id="1.25.10.10">
    <property type="entry name" value="Leucine-rich Repeat Variant"/>
    <property type="match status" value="1"/>
</dbReference>
<protein>
    <recommendedName>
        <fullName evidence="3">Vitellogenin domain-containing protein</fullName>
    </recommendedName>
</protein>
<dbReference type="InterPro" id="IPR016024">
    <property type="entry name" value="ARM-type_fold"/>
</dbReference>
<dbReference type="AlphaFoldDB" id="A0A1H6F4M1"/>
<keyword evidence="2" id="KW-1185">Reference proteome</keyword>
<reference evidence="1 2" key="1">
    <citation type="submission" date="2016-10" db="EMBL/GenBank/DDBJ databases">
        <authorList>
            <person name="de Groot N.N."/>
        </authorList>
    </citation>
    <scope>NUCLEOTIDE SEQUENCE [LARGE SCALE GENOMIC DNA]</scope>
    <source>
        <strain evidence="1">MBHS1</strain>
    </source>
</reference>
<name>A0A1H6F4M1_9GAMM</name>